<dbReference type="InterPro" id="IPR051802">
    <property type="entry name" value="YfhM-like"/>
</dbReference>
<dbReference type="EMBL" id="AFZZ01000093">
    <property type="protein sequence ID" value="EHJ41133.1"/>
    <property type="molecule type" value="Genomic_DNA"/>
</dbReference>
<feature type="signal peptide" evidence="2">
    <location>
        <begin position="1"/>
        <end position="21"/>
    </location>
</feature>
<dbReference type="Pfam" id="PF01835">
    <property type="entry name" value="MG2"/>
    <property type="match status" value="1"/>
</dbReference>
<dbReference type="RefSeq" id="WP_007898605.1">
    <property type="nucleotide sequence ID" value="NZ_JH379401.1"/>
</dbReference>
<evidence type="ECO:0000259" key="3">
    <source>
        <dbReference type="SMART" id="SM01360"/>
    </source>
</evidence>
<protein>
    <submittedName>
        <fullName evidence="4">Alpha-2-macroglobulin family protein</fullName>
    </submittedName>
</protein>
<evidence type="ECO:0000313" key="5">
    <source>
        <dbReference type="Proteomes" id="UP000004407"/>
    </source>
</evidence>
<dbReference type="InterPro" id="IPR041246">
    <property type="entry name" value="Bact_MG10"/>
</dbReference>
<dbReference type="Gene3D" id="2.60.40.1930">
    <property type="match status" value="1"/>
</dbReference>
<dbReference type="InterPro" id="IPR002890">
    <property type="entry name" value="MG2"/>
</dbReference>
<gene>
    <name evidence="4" type="ORF">HMPREF0673_01020</name>
</gene>
<dbReference type="Gene3D" id="1.50.10.20">
    <property type="match status" value="1"/>
</dbReference>
<dbReference type="InterPro" id="IPR008930">
    <property type="entry name" value="Terpenoid_cyclase/PrenylTrfase"/>
</dbReference>
<dbReference type="HOGENOM" id="CLU_001849_0_0_10"/>
<evidence type="ECO:0000256" key="1">
    <source>
        <dbReference type="ARBA" id="ARBA00010556"/>
    </source>
</evidence>
<name>G6AWM2_9BACT</name>
<sequence length="1829" mass="205526">MKRTIIATFIAMLLLPMAAMADSYTSLWKKYDGAVRKDHPQTVLKVLAQISGKAEKERAYGHLLKAQVAQLDWLSQLSRDSIPVVAERLKSCGDAAERKGDLVLAAVYQSVMGKMYTQYRYAFDDAKELGAECFRRSMEHPEALAAAYCTSYVPFVEDGVDSKYYYDDMLHIIGIAAGDYRGMHDYYAAHGKREGACLTALQMVKQKHRNAQGTRVKKSKYIMSLDSLINEYSDLVVCGEVAIARYEFMKNAEDVTAEEKNNFINYALTKWGAWTRMNILRNAQRRLTLPSVHAMLDDEIALPGVTRKVIVMGVNNVGELRLTASRLDITDADMYNLNSDKDYARLRRHIVAGETPSTDVRRYVGLPAYKTVSDTLEISGLRSGFYLVELSTDNVNVPVERCLLRVCNIYPLIEAMPGNRYRVAVVNATTGEAVPGAKVSMKFAKDTAKDIQLESHYECDTNGEVIIDFGDREPESYSISTADEPAFPVTPINDRFYYRKWRSERVTTATVIYTDRSIYRPGQTVHVAAIAYKYYGDSQRGEVQKQQTMSLCLCDANDEEVATTTVTTDEYGMAAADFTLPQVGKTGTYTLYSDCGDRAYCDFTVEEYKRPKFSVEIQQPTVRYAAGDTVRLAATAKSFAGVPVQGAKVRVEVKRLSSRFWRCRTYTDMPNDNEATTIYTDTLQTAGDGAFTVNVPIIMPEQYDESVKRYFNFFVTAYVTDVSGETQRAELSLPYSDRPTLLTCDVPEQTLADDLRTIKFTYLNNAGEPIDGDVTYYIDNDRYTCKANTEVAFDGKSLASMRHRLVAYCGTDTLTQSFVTFTLQDRRAPIETHDWFYVSARQFKSKSAPVFVQLGSSDSIQHVVYTLIAGDKIIENGRADLRNEVRTRAITYKEEWGDGITLSVAWVKNGKAYLHTERIERPQPDTHLNIKWTTFRDRLVPGQRETWTLNITNPDGTPAKAQLMATLYDKSLDQLRQHSFKLGLPTYNYVPWLSWKAYRCTKLLLYSEMPMKFLYEPSIDFSHFYDVARYIGVEELCCVTRSDNAKMYSKAAVLEKREASDAAEVGGEDTKTTTAEVRQNFSETAFFFPGLLTDDKGNVQLQFTLPESVTTWQLRALAHDEAMNNGTISATSVAKKTVMVQPNMPRFVRQADKGVLSTRIFNTSEKQVGGTVRLAFLNPETEKEVWHKDVKFMVEAGGTSVADFAFDMSKIENDGLLVCRVTASGRGFSDGEQHYLPVLPDKEVVTNSQAFTMNEPGKLNIDLTKLFTVADKNNRLTVEYTNSPEWLLIQALPSMTAVEGDNAISLVSSYFANSISNLLMNSSDAIRNMVELWKEETTIGVDELPLKSKLEGNAELKQTLLSETPWVMDATRETEQKLRLMDYFDPAITYLRLYDDFSRLSKLQNTDGSFSWWQGMTGSPYMTQSVLTTLARLDKMMGVQPEVKSMMDAAFRFMDKHIAQEVKAMKASKDVKNLRPSELAVEYLYATILAKRELKGMVKDNANYLLRLLARQTAQFSIYGKSVAAVVLAGNNYRAEAADMVQSVKEYTVYKEPMGRYFDTPKALYSWFDYRIPSQVAAIEALQSVAPNDVQTVNEMKQWLLQSKRTQAWDTPINSVNAVYAFFGGDCSSLAANKPMAVLKLNGQKLDMPKATAGLGYVKTSKSGDRMKTLSVEKQTEGTSWGAVYAQFEQPTAAVADAAEGMSVVREVLKNGKKISADGATLAVGDRITVRITIKAERDYDFVQLVDRRAACLEPLGQLSGYNGAYYCAPKDNTTNYYFDRLSKGKHVVETEYYVDRKGVYQTGTCAVQCAYSPEFAARTKAIVLSVKR</sequence>
<dbReference type="eggNOG" id="COG2373">
    <property type="taxonomic scope" value="Bacteria"/>
</dbReference>
<dbReference type="Proteomes" id="UP000004407">
    <property type="component" value="Unassembled WGS sequence"/>
</dbReference>
<dbReference type="Pfam" id="PF17973">
    <property type="entry name" value="bMG10"/>
    <property type="match status" value="1"/>
</dbReference>
<dbReference type="SUPFAM" id="SSF48239">
    <property type="entry name" value="Terpenoid cyclases/Protein prenyltransferases"/>
    <property type="match status" value="1"/>
</dbReference>
<evidence type="ECO:0000313" key="4">
    <source>
        <dbReference type="EMBL" id="EHJ41133.1"/>
    </source>
</evidence>
<dbReference type="GeneID" id="78336773"/>
<dbReference type="SMART" id="SM01360">
    <property type="entry name" value="A2M"/>
    <property type="match status" value="1"/>
</dbReference>
<comment type="caution">
    <text evidence="4">The sequence shown here is derived from an EMBL/GenBank/DDBJ whole genome shotgun (WGS) entry which is preliminary data.</text>
</comment>
<dbReference type="PANTHER" id="PTHR40094:SF1">
    <property type="entry name" value="UBIQUITIN DOMAIN-CONTAINING PROTEIN"/>
    <property type="match status" value="1"/>
</dbReference>
<dbReference type="PATRIC" id="fig|1002367.3.peg.817"/>
<comment type="similarity">
    <text evidence="1">Belongs to the protease inhibitor I39 (alpha-2-macroglobulin) family. Bacterial alpha-2-macroglobulin subfamily.</text>
</comment>
<proteinExistence type="inferred from homology"/>
<dbReference type="Gene3D" id="2.20.130.20">
    <property type="match status" value="1"/>
</dbReference>
<dbReference type="InterPro" id="IPR001599">
    <property type="entry name" value="Macroglobln_a2"/>
</dbReference>
<evidence type="ECO:0000256" key="2">
    <source>
        <dbReference type="SAM" id="SignalP"/>
    </source>
</evidence>
<dbReference type="Pfam" id="PF00207">
    <property type="entry name" value="A2M"/>
    <property type="match status" value="1"/>
</dbReference>
<organism evidence="4 5">
    <name type="scientific">Leyella stercorea DSM 18206</name>
    <dbReference type="NCBI Taxonomy" id="1002367"/>
    <lineage>
        <taxon>Bacteria</taxon>
        <taxon>Pseudomonadati</taxon>
        <taxon>Bacteroidota</taxon>
        <taxon>Bacteroidia</taxon>
        <taxon>Bacteroidales</taxon>
        <taxon>Prevotellaceae</taxon>
        <taxon>Leyella</taxon>
    </lineage>
</organism>
<feature type="domain" description="Alpha-2-macroglobulin" evidence="3">
    <location>
        <begin position="1084"/>
        <end position="1174"/>
    </location>
</feature>
<accession>G6AWM2</accession>
<dbReference type="PANTHER" id="PTHR40094">
    <property type="entry name" value="ALPHA-2-MACROGLOBULIN HOMOLOG"/>
    <property type="match status" value="1"/>
</dbReference>
<keyword evidence="2" id="KW-0732">Signal</keyword>
<dbReference type="GO" id="GO:0004866">
    <property type="term" value="F:endopeptidase inhibitor activity"/>
    <property type="evidence" value="ECO:0007669"/>
    <property type="project" value="InterPro"/>
</dbReference>
<feature type="chain" id="PRO_5003485084" evidence="2">
    <location>
        <begin position="22"/>
        <end position="1829"/>
    </location>
</feature>
<reference evidence="4 5" key="1">
    <citation type="submission" date="2011-08" db="EMBL/GenBank/DDBJ databases">
        <authorList>
            <person name="Weinstock G."/>
            <person name="Sodergren E."/>
            <person name="Clifton S."/>
            <person name="Fulton L."/>
            <person name="Fulton B."/>
            <person name="Courtney L."/>
            <person name="Fronick C."/>
            <person name="Harrison M."/>
            <person name="Strong C."/>
            <person name="Farmer C."/>
            <person name="Delahaunty K."/>
            <person name="Markovic C."/>
            <person name="Hall O."/>
            <person name="Minx P."/>
            <person name="Tomlinson C."/>
            <person name="Mitreva M."/>
            <person name="Hou S."/>
            <person name="Chen J."/>
            <person name="Wollam A."/>
            <person name="Pepin K.H."/>
            <person name="Johnson M."/>
            <person name="Bhonagiri V."/>
            <person name="Zhang X."/>
            <person name="Suruliraj S."/>
            <person name="Warren W."/>
            <person name="Chinwalla A."/>
            <person name="Mardis E.R."/>
            <person name="Wilson R.K."/>
        </authorList>
    </citation>
    <scope>NUCLEOTIDE SEQUENCE [LARGE SCALE GENOMIC DNA]</scope>
    <source>
        <strain evidence="4 5">DSM 18206</strain>
    </source>
</reference>